<evidence type="ECO:0000256" key="4">
    <source>
        <dbReference type="ARBA" id="ARBA00022989"/>
    </source>
</evidence>
<sequence length="277" mass="30579">MPATPLFARNDVLNVNPSSGTTISLVAHGSDWYWTVFSIMSVTAICYAGTSFKVPRRERFFHYTSIVAAIFAAITYFSLASNLGWTGVQTRYNHYQGGGVRQVFYARYIGWFLSAPLLVLNLSFFSGLNWVTALYLATLTEVYVVCGLIASLVESSYKFGYFTMGAFAWVLLFLNLGWVGLRSIKTLNAATVTPKLSKIYSYILMGVGIIYSLYPISWGLSEGGNVISPTSEGIFYGILDIMALPVLNSLLLFYSRKLDIDELGLSIPSATRTPGKN</sequence>
<evidence type="ECO:0000256" key="2">
    <source>
        <dbReference type="ARBA" id="ARBA00008130"/>
    </source>
</evidence>
<dbReference type="PRINTS" id="PR00251">
    <property type="entry name" value="BACTRLOPSIN"/>
</dbReference>
<evidence type="ECO:0008006" key="9">
    <source>
        <dbReference type="Google" id="ProtNLM"/>
    </source>
</evidence>
<dbReference type="RefSeq" id="XP_064765416.1">
    <property type="nucleotide sequence ID" value="XM_064909354.1"/>
</dbReference>
<feature type="transmembrane region" description="Helical" evidence="6">
    <location>
        <begin position="233"/>
        <end position="254"/>
    </location>
</feature>
<dbReference type="Pfam" id="PF01036">
    <property type="entry name" value="Bac_rhodopsin"/>
    <property type="match status" value="1"/>
</dbReference>
<evidence type="ECO:0000256" key="3">
    <source>
        <dbReference type="ARBA" id="ARBA00022692"/>
    </source>
</evidence>
<protein>
    <recommendedName>
        <fullName evidence="9">Family A G protein-coupled receptor-like protein</fullName>
    </recommendedName>
</protein>
<keyword evidence="5 6" id="KW-0472">Membrane</keyword>
<reference evidence="7 8" key="1">
    <citation type="submission" date="2024-03" db="EMBL/GenBank/DDBJ databases">
        <title>Genome-scale model development and genomic sequencing of the oleaginous clade Lipomyces.</title>
        <authorList>
            <consortium name="Lawrence Berkeley National Laboratory"/>
            <person name="Czajka J.J."/>
            <person name="Han Y."/>
            <person name="Kim J."/>
            <person name="Mondo S.J."/>
            <person name="Hofstad B.A."/>
            <person name="Robles A."/>
            <person name="Haridas S."/>
            <person name="Riley R."/>
            <person name="LaButti K."/>
            <person name="Pangilinan J."/>
            <person name="Andreopoulos W."/>
            <person name="Lipzen A."/>
            <person name="Yan J."/>
            <person name="Wang M."/>
            <person name="Ng V."/>
            <person name="Grigoriev I.V."/>
            <person name="Spatafora J.W."/>
            <person name="Magnuson J.K."/>
            <person name="Baker S.E."/>
            <person name="Pomraning K.R."/>
        </authorList>
    </citation>
    <scope>NUCLEOTIDE SEQUENCE [LARGE SCALE GENOMIC DNA]</scope>
    <source>
        <strain evidence="7 8">Phaff 52-87</strain>
    </source>
</reference>
<dbReference type="Gene3D" id="1.20.1070.10">
    <property type="entry name" value="Rhodopsin 7-helix transmembrane proteins"/>
    <property type="match status" value="1"/>
</dbReference>
<feature type="transmembrane region" description="Helical" evidence="6">
    <location>
        <begin position="199"/>
        <end position="221"/>
    </location>
</feature>
<proteinExistence type="inferred from homology"/>
<evidence type="ECO:0000256" key="5">
    <source>
        <dbReference type="ARBA" id="ARBA00023136"/>
    </source>
</evidence>
<keyword evidence="8" id="KW-1185">Reference proteome</keyword>
<dbReference type="PANTHER" id="PTHR28286">
    <property type="match status" value="1"/>
</dbReference>
<feature type="transmembrane region" description="Helical" evidence="6">
    <location>
        <begin position="60"/>
        <end position="85"/>
    </location>
</feature>
<comment type="similarity">
    <text evidence="2">Belongs to the archaeal/bacterial/fungal opsin family.</text>
</comment>
<evidence type="ECO:0000313" key="7">
    <source>
        <dbReference type="EMBL" id="KAK7202383.1"/>
    </source>
</evidence>
<name>A0ABR1EZY9_9ASCO</name>
<feature type="transmembrane region" description="Helical" evidence="6">
    <location>
        <begin position="32"/>
        <end position="48"/>
    </location>
</feature>
<dbReference type="Proteomes" id="UP001498771">
    <property type="component" value="Unassembled WGS sequence"/>
</dbReference>
<dbReference type="InterPro" id="IPR043476">
    <property type="entry name" value="Yro2-like_7TM"/>
</dbReference>
<dbReference type="CDD" id="cd15239">
    <property type="entry name" value="7tm_YRO2_fungal-like"/>
    <property type="match status" value="1"/>
</dbReference>
<evidence type="ECO:0000313" key="8">
    <source>
        <dbReference type="Proteomes" id="UP001498771"/>
    </source>
</evidence>
<evidence type="ECO:0000256" key="1">
    <source>
        <dbReference type="ARBA" id="ARBA00004141"/>
    </source>
</evidence>
<dbReference type="PANTHER" id="PTHR28286:SF1">
    <property type="entry name" value="30 KDA HEAT SHOCK PROTEIN-RELATED"/>
    <property type="match status" value="1"/>
</dbReference>
<dbReference type="SMART" id="SM01021">
    <property type="entry name" value="Bac_rhodopsin"/>
    <property type="match status" value="1"/>
</dbReference>
<dbReference type="SUPFAM" id="SSF81321">
    <property type="entry name" value="Family A G protein-coupled receptor-like"/>
    <property type="match status" value="1"/>
</dbReference>
<organism evidence="7 8">
    <name type="scientific">Myxozyma melibiosi</name>
    <dbReference type="NCBI Taxonomy" id="54550"/>
    <lineage>
        <taxon>Eukaryota</taxon>
        <taxon>Fungi</taxon>
        <taxon>Dikarya</taxon>
        <taxon>Ascomycota</taxon>
        <taxon>Saccharomycotina</taxon>
        <taxon>Lipomycetes</taxon>
        <taxon>Lipomycetales</taxon>
        <taxon>Lipomycetaceae</taxon>
        <taxon>Myxozyma</taxon>
    </lineage>
</organism>
<comment type="subcellular location">
    <subcellularLocation>
        <location evidence="1">Membrane</location>
        <topology evidence="1">Multi-pass membrane protein</topology>
    </subcellularLocation>
</comment>
<dbReference type="InterPro" id="IPR001425">
    <property type="entry name" value="Arc/bac/fun_rhodopsins"/>
</dbReference>
<comment type="caution">
    <text evidence="7">The sequence shown here is derived from an EMBL/GenBank/DDBJ whole genome shotgun (WGS) entry which is preliminary data.</text>
</comment>
<keyword evidence="4 6" id="KW-1133">Transmembrane helix</keyword>
<evidence type="ECO:0000256" key="6">
    <source>
        <dbReference type="SAM" id="Phobius"/>
    </source>
</evidence>
<feature type="transmembrane region" description="Helical" evidence="6">
    <location>
        <begin position="105"/>
        <end position="125"/>
    </location>
</feature>
<feature type="transmembrane region" description="Helical" evidence="6">
    <location>
        <begin position="159"/>
        <end position="178"/>
    </location>
</feature>
<keyword evidence="3 6" id="KW-0812">Transmembrane</keyword>
<dbReference type="GeneID" id="90034866"/>
<dbReference type="EMBL" id="JBBJBU010000019">
    <property type="protein sequence ID" value="KAK7202383.1"/>
    <property type="molecule type" value="Genomic_DNA"/>
</dbReference>
<gene>
    <name evidence="7" type="ORF">BZA70DRAFT_104477</name>
</gene>
<feature type="transmembrane region" description="Helical" evidence="6">
    <location>
        <begin position="132"/>
        <end position="153"/>
    </location>
</feature>
<accession>A0ABR1EZY9</accession>